<sequence>ANDAAKEYHDAVRRQEEVHWDDFLADGTNIWQPARYLDPDRSLAFDKIPPLTRRDGSNNKIEQAEELLSAFFLPLLATIGHDVLQNIALVLLSTLQISLLV</sequence>
<protein>
    <submittedName>
        <fullName evidence="1">Uncharacterized protein</fullName>
    </submittedName>
</protein>
<feature type="non-terminal residue" evidence="1">
    <location>
        <position position="101"/>
    </location>
</feature>
<name>A0A2J6SKB8_9HELO</name>
<organism evidence="1 2">
    <name type="scientific">Hyaloscypha bicolor E</name>
    <dbReference type="NCBI Taxonomy" id="1095630"/>
    <lineage>
        <taxon>Eukaryota</taxon>
        <taxon>Fungi</taxon>
        <taxon>Dikarya</taxon>
        <taxon>Ascomycota</taxon>
        <taxon>Pezizomycotina</taxon>
        <taxon>Leotiomycetes</taxon>
        <taxon>Helotiales</taxon>
        <taxon>Hyaloscyphaceae</taxon>
        <taxon>Hyaloscypha</taxon>
        <taxon>Hyaloscypha bicolor</taxon>
    </lineage>
</organism>
<evidence type="ECO:0000313" key="2">
    <source>
        <dbReference type="Proteomes" id="UP000235371"/>
    </source>
</evidence>
<evidence type="ECO:0000313" key="1">
    <source>
        <dbReference type="EMBL" id="PMD51180.1"/>
    </source>
</evidence>
<proteinExistence type="predicted"/>
<accession>A0A2J6SKB8</accession>
<dbReference type="RefSeq" id="XP_024728084.1">
    <property type="nucleotide sequence ID" value="XM_024878678.1"/>
</dbReference>
<dbReference type="AlphaFoldDB" id="A0A2J6SKB8"/>
<dbReference type="InParanoid" id="A0A2J6SKB8"/>
<gene>
    <name evidence="1" type="ORF">K444DRAFT_601439</name>
</gene>
<dbReference type="GeneID" id="36586755"/>
<reference evidence="1 2" key="1">
    <citation type="submission" date="2016-04" db="EMBL/GenBank/DDBJ databases">
        <title>A degradative enzymes factory behind the ericoid mycorrhizal symbiosis.</title>
        <authorList>
            <consortium name="DOE Joint Genome Institute"/>
            <person name="Martino E."/>
            <person name="Morin E."/>
            <person name="Grelet G."/>
            <person name="Kuo A."/>
            <person name="Kohler A."/>
            <person name="Daghino S."/>
            <person name="Barry K."/>
            <person name="Choi C."/>
            <person name="Cichocki N."/>
            <person name="Clum A."/>
            <person name="Copeland A."/>
            <person name="Hainaut M."/>
            <person name="Haridas S."/>
            <person name="Labutti K."/>
            <person name="Lindquist E."/>
            <person name="Lipzen A."/>
            <person name="Khouja H.-R."/>
            <person name="Murat C."/>
            <person name="Ohm R."/>
            <person name="Olson A."/>
            <person name="Spatafora J."/>
            <person name="Veneault-Fourrey C."/>
            <person name="Henrissat B."/>
            <person name="Grigoriev I."/>
            <person name="Martin F."/>
            <person name="Perotto S."/>
        </authorList>
    </citation>
    <scope>NUCLEOTIDE SEQUENCE [LARGE SCALE GENOMIC DNA]</scope>
    <source>
        <strain evidence="1 2">E</strain>
    </source>
</reference>
<dbReference type="STRING" id="1095630.A0A2J6SKB8"/>
<dbReference type="OrthoDB" id="3600088at2759"/>
<feature type="non-terminal residue" evidence="1">
    <location>
        <position position="1"/>
    </location>
</feature>
<dbReference type="EMBL" id="KZ613912">
    <property type="protein sequence ID" value="PMD51180.1"/>
    <property type="molecule type" value="Genomic_DNA"/>
</dbReference>
<keyword evidence="2" id="KW-1185">Reference proteome</keyword>
<dbReference type="Proteomes" id="UP000235371">
    <property type="component" value="Unassembled WGS sequence"/>
</dbReference>